<accession>A0AAD3Y974</accession>
<evidence type="ECO:0000313" key="3">
    <source>
        <dbReference type="Proteomes" id="UP001222932"/>
    </source>
</evidence>
<dbReference type="Pfam" id="PF05303">
    <property type="entry name" value="GSKIP_dom"/>
    <property type="match status" value="1"/>
</dbReference>
<dbReference type="SUPFAM" id="SSF103107">
    <property type="entry name" value="Hypothetical protein c14orf129, hspc210"/>
    <property type="match status" value="1"/>
</dbReference>
<reference evidence="2" key="1">
    <citation type="journal article" date="2023" name="BMC Genomics">
        <title>Chromosome-level genome assemblies of Cutaneotrichosporon spp. (Trichosporonales, Basidiomycota) reveal imbalanced evolution between nucleotide sequences and chromosome synteny.</title>
        <authorList>
            <person name="Kobayashi Y."/>
            <person name="Kayamori A."/>
            <person name="Aoki K."/>
            <person name="Shiwa Y."/>
            <person name="Matsutani M."/>
            <person name="Fujita N."/>
            <person name="Sugita T."/>
            <person name="Iwasaki W."/>
            <person name="Tanaka N."/>
            <person name="Takashima M."/>
        </authorList>
    </citation>
    <scope>NUCLEOTIDE SEQUENCE</scope>
    <source>
        <strain evidence="2">HIS016</strain>
    </source>
</reference>
<name>A0AAD3Y974_9TREE</name>
<dbReference type="InterPro" id="IPR023231">
    <property type="entry name" value="GSKIP_dom_sf"/>
</dbReference>
<evidence type="ECO:0000259" key="1">
    <source>
        <dbReference type="Pfam" id="PF05303"/>
    </source>
</evidence>
<dbReference type="InterPro" id="IPR007967">
    <property type="entry name" value="GSKIP_dom"/>
</dbReference>
<gene>
    <name evidence="2" type="ORF">CspeluHIS016_0102790</name>
</gene>
<organism evidence="2 3">
    <name type="scientific">Cutaneotrichosporon spelunceum</name>
    <dbReference type="NCBI Taxonomy" id="1672016"/>
    <lineage>
        <taxon>Eukaryota</taxon>
        <taxon>Fungi</taxon>
        <taxon>Dikarya</taxon>
        <taxon>Basidiomycota</taxon>
        <taxon>Agaricomycotina</taxon>
        <taxon>Tremellomycetes</taxon>
        <taxon>Trichosporonales</taxon>
        <taxon>Trichosporonaceae</taxon>
        <taxon>Cutaneotrichosporon</taxon>
    </lineage>
</organism>
<evidence type="ECO:0000313" key="2">
    <source>
        <dbReference type="EMBL" id="GMK53693.1"/>
    </source>
</evidence>
<keyword evidence="3" id="KW-1185">Reference proteome</keyword>
<sequence>MSSSPPPDNILEDPIGELEAALRAHAFGIDHHSCVLVDQSFPQTAAERALVASEARETKQTSDQVHARAKLVFLENEGEAEVVLDQRGYTIDNTTTSTQLTSHTFESLDALLIAISPAYVRAMNDAVAARFAQGIPKRMYHNHEGDDEEPKWID</sequence>
<comment type="caution">
    <text evidence="2">The sequence shown here is derived from an EMBL/GenBank/DDBJ whole genome shotgun (WGS) entry which is preliminary data.</text>
</comment>
<reference evidence="2" key="2">
    <citation type="submission" date="2023-06" db="EMBL/GenBank/DDBJ databases">
        <authorList>
            <person name="Kobayashi Y."/>
            <person name="Kayamori A."/>
            <person name="Aoki K."/>
            <person name="Shiwa Y."/>
            <person name="Fujita N."/>
            <person name="Sugita T."/>
            <person name="Iwasaki W."/>
            <person name="Tanaka N."/>
            <person name="Takashima M."/>
        </authorList>
    </citation>
    <scope>NUCLEOTIDE SEQUENCE</scope>
    <source>
        <strain evidence="2">HIS016</strain>
    </source>
</reference>
<feature type="domain" description="GSKIP" evidence="1">
    <location>
        <begin position="89"/>
        <end position="131"/>
    </location>
</feature>
<dbReference type="AlphaFoldDB" id="A0AAD3Y974"/>
<dbReference type="Proteomes" id="UP001222932">
    <property type="component" value="Unassembled WGS sequence"/>
</dbReference>
<proteinExistence type="predicted"/>
<dbReference type="Gene3D" id="3.30.2280.10">
    <property type="entry name" value="Hypothetical protein (hspc210)"/>
    <property type="match status" value="1"/>
</dbReference>
<protein>
    <recommendedName>
        <fullName evidence="1">GSKIP domain-containing protein</fullName>
    </recommendedName>
</protein>
<dbReference type="EMBL" id="BTCM01000001">
    <property type="protein sequence ID" value="GMK53693.1"/>
    <property type="molecule type" value="Genomic_DNA"/>
</dbReference>